<feature type="compositionally biased region" description="Polar residues" evidence="1">
    <location>
        <begin position="128"/>
        <end position="140"/>
    </location>
</feature>
<feature type="compositionally biased region" description="Acidic residues" evidence="1">
    <location>
        <begin position="100"/>
        <end position="126"/>
    </location>
</feature>
<feature type="compositionally biased region" description="Basic residues" evidence="1">
    <location>
        <begin position="1"/>
        <end position="11"/>
    </location>
</feature>
<feature type="region of interest" description="Disordered" evidence="1">
    <location>
        <begin position="1"/>
        <end position="22"/>
    </location>
</feature>
<evidence type="ECO:0000313" key="2">
    <source>
        <dbReference type="EMBL" id="WOL01521.1"/>
    </source>
</evidence>
<feature type="region of interest" description="Disordered" evidence="1">
    <location>
        <begin position="63"/>
        <end position="149"/>
    </location>
</feature>
<name>A0AAQ3Q754_9LILI</name>
<dbReference type="EMBL" id="CP136892">
    <property type="protein sequence ID" value="WOL01521.1"/>
    <property type="molecule type" value="Genomic_DNA"/>
</dbReference>
<reference evidence="2 3" key="1">
    <citation type="submission" date="2023-10" db="EMBL/GenBank/DDBJ databases">
        <title>Chromosome-scale genome assembly provides insights into flower coloration mechanisms of Canna indica.</title>
        <authorList>
            <person name="Li C."/>
        </authorList>
    </citation>
    <scope>NUCLEOTIDE SEQUENCE [LARGE SCALE GENOMIC DNA]</scope>
    <source>
        <tissue evidence="2">Flower</tissue>
    </source>
</reference>
<evidence type="ECO:0000256" key="1">
    <source>
        <dbReference type="SAM" id="MobiDB-lite"/>
    </source>
</evidence>
<protein>
    <submittedName>
        <fullName evidence="2">Uncharacterized protein</fullName>
    </submittedName>
</protein>
<keyword evidence="3" id="KW-1185">Reference proteome</keyword>
<feature type="compositionally biased region" description="Acidic residues" evidence="1">
    <location>
        <begin position="79"/>
        <end position="92"/>
    </location>
</feature>
<proteinExistence type="predicted"/>
<dbReference type="Proteomes" id="UP001327560">
    <property type="component" value="Chromosome 3"/>
</dbReference>
<gene>
    <name evidence="2" type="ORF">Cni_G10238</name>
</gene>
<accession>A0AAQ3Q754</accession>
<dbReference type="AlphaFoldDB" id="A0AAQ3Q754"/>
<organism evidence="2 3">
    <name type="scientific">Canna indica</name>
    <name type="common">Indian-shot</name>
    <dbReference type="NCBI Taxonomy" id="4628"/>
    <lineage>
        <taxon>Eukaryota</taxon>
        <taxon>Viridiplantae</taxon>
        <taxon>Streptophyta</taxon>
        <taxon>Embryophyta</taxon>
        <taxon>Tracheophyta</taxon>
        <taxon>Spermatophyta</taxon>
        <taxon>Magnoliopsida</taxon>
        <taxon>Liliopsida</taxon>
        <taxon>Zingiberales</taxon>
        <taxon>Cannaceae</taxon>
        <taxon>Canna</taxon>
    </lineage>
</organism>
<evidence type="ECO:0000313" key="3">
    <source>
        <dbReference type="Proteomes" id="UP001327560"/>
    </source>
</evidence>
<sequence>MSRGQNGKRRQSTSLKKKIEPDFQNITCVPLQVLDLLGLPISHVVASGGRPVGPHYLRLGACSATASTKGSSGIRCDVDGEEEREEEEEEGEGGGREEGSREEEDEDEEEEDGDNDDVDEDDDEGDNQVVSWSLTPLSMASSSSSEEEQ</sequence>